<evidence type="ECO:0000256" key="6">
    <source>
        <dbReference type="ARBA" id="ARBA00023027"/>
    </source>
</evidence>
<dbReference type="FunFam" id="2.60.200.30:FF:000003">
    <property type="entry name" value="NAD kinase b"/>
    <property type="match status" value="1"/>
</dbReference>
<dbReference type="EnsemblMetazoa" id="BGLB023329-RC">
    <property type="protein sequence ID" value="BGLB023329-PC"/>
    <property type="gene ID" value="BGLB023329"/>
</dbReference>
<dbReference type="Pfam" id="PF01513">
    <property type="entry name" value="NAD_kinase"/>
    <property type="match status" value="1"/>
</dbReference>
<dbReference type="GO" id="GO:0019674">
    <property type="term" value="P:NAD+ metabolic process"/>
    <property type="evidence" value="ECO:0007669"/>
    <property type="project" value="InterPro"/>
</dbReference>
<dbReference type="OrthoDB" id="24581at2759"/>
<dbReference type="GO" id="GO:0006741">
    <property type="term" value="P:NADP+ biosynthetic process"/>
    <property type="evidence" value="ECO:0007669"/>
    <property type="project" value="InterPro"/>
</dbReference>
<dbReference type="Proteomes" id="UP000076420">
    <property type="component" value="Unassembled WGS sequence"/>
</dbReference>
<dbReference type="PANTHER" id="PTHR20275">
    <property type="entry name" value="NAD KINASE"/>
    <property type="match status" value="1"/>
</dbReference>
<dbReference type="InterPro" id="IPR002504">
    <property type="entry name" value="NADK"/>
</dbReference>
<evidence type="ECO:0000313" key="7">
    <source>
        <dbReference type="EnsemblMetazoa" id="BGLB023329-PC"/>
    </source>
</evidence>
<dbReference type="InterPro" id="IPR016064">
    <property type="entry name" value="NAD/diacylglycerol_kinase_sf"/>
</dbReference>
<dbReference type="EnsemblMetazoa" id="BGLB023329-RA">
    <property type="protein sequence ID" value="BGLB023329-PA"/>
    <property type="gene ID" value="BGLB023329"/>
</dbReference>
<dbReference type="VEuPathDB" id="VectorBase:BGLAX_034125"/>
<gene>
    <name evidence="7" type="primary">106067438</name>
</gene>
<sequence>MFTSCWLPVVYNEVSMSSPYHCRVSSDQTVSGFPESGHQNVDLVSCQCVCVHEGGTVRCICKLDGRSPGVVRGSAQSTGIDFGLSPFPTRGEWSDNESVSADIFSAQGYFNSGAICDTFRPSSFVVSNSTSSSTPVIVEQVLSDIPEQKGDSDMCLASTSHRPPRLASKHARKNDLRPASSIYKRTKLSLRRRCLSKCKNRGRFLTQTESQASSCFGCGDVAPRTAKAYGTALEAIISDDEINEKDFQKTDILKRRRCHLRRLSECSNDIWSAHKKSFTCSASTIPDPSNQKLNWTKEPLSVLIVRKHLDESVMIPFRDLLIWLVEAKNMVVLVEQSVMDDRILKDDKDFQRLQDKLSTFKEDDDLTDKVDFIICLGGDGTLLYVSSLFQSNVPPVMAFNMGSLGFLTPFRFSDDFKTEVSKVMQGSASLLLRYRLKCVVVRHDTEPTQDIPHVKNIQKEDVWTKTHKLVLNEVVVDRGPSSYLCNLELYIEGRRVTSVQGDGLIISTPTGSTAYAVAAGASMIHPSVPCILLTPICPHSLSFRPIVVPAGVEIKVMLSPDARGTAMVSFDGRDRMEIHQGDSLRITTSNYPVPSICATDQIEDWFDGLANCLNWNIRHQQKPLQTASSVSSFESLEAESSKSSQVSLLNGNS</sequence>
<dbReference type="InterPro" id="IPR017438">
    <property type="entry name" value="ATP-NAD_kinase_N"/>
</dbReference>
<dbReference type="EC" id="2.7.1.23" evidence="2"/>
<dbReference type="Gene3D" id="3.40.50.10330">
    <property type="entry name" value="Probable inorganic polyphosphate/atp-NAD kinase, domain 1"/>
    <property type="match status" value="1"/>
</dbReference>
<keyword evidence="6" id="KW-0520">NAD</keyword>
<name>A0A2C9KTN0_BIOGL</name>
<reference evidence="7" key="1">
    <citation type="submission" date="2020-05" db="UniProtKB">
        <authorList>
            <consortium name="EnsemblMetazoa"/>
        </authorList>
    </citation>
    <scope>IDENTIFICATION</scope>
    <source>
        <strain evidence="7">BB02</strain>
    </source>
</reference>
<protein>
    <recommendedName>
        <fullName evidence="2">NAD(+) kinase</fullName>
        <ecNumber evidence="2">2.7.1.23</ecNumber>
    </recommendedName>
</protein>
<evidence type="ECO:0000313" key="8">
    <source>
        <dbReference type="Proteomes" id="UP000076420"/>
    </source>
</evidence>
<dbReference type="InterPro" id="IPR017437">
    <property type="entry name" value="ATP-NAD_kinase_PpnK-typ_C"/>
</dbReference>
<dbReference type="PANTHER" id="PTHR20275:SF0">
    <property type="entry name" value="NAD KINASE"/>
    <property type="match status" value="1"/>
</dbReference>
<dbReference type="Gene3D" id="2.60.200.30">
    <property type="entry name" value="Probable inorganic polyphosphate/atp-NAD kinase, domain 2"/>
    <property type="match status" value="1"/>
</dbReference>
<dbReference type="KEGG" id="bgt:106067438"/>
<dbReference type="GO" id="GO:0003951">
    <property type="term" value="F:NAD+ kinase activity"/>
    <property type="evidence" value="ECO:0007669"/>
    <property type="project" value="UniProtKB-EC"/>
</dbReference>
<evidence type="ECO:0000256" key="3">
    <source>
        <dbReference type="ARBA" id="ARBA00022679"/>
    </source>
</evidence>
<keyword evidence="5" id="KW-0521">NADP</keyword>
<keyword evidence="3" id="KW-0808">Transferase</keyword>
<dbReference type="VEuPathDB" id="VectorBase:BGLB023329"/>
<comment type="similarity">
    <text evidence="1">Belongs to the NAD kinase family.</text>
</comment>
<dbReference type="SUPFAM" id="SSF111331">
    <property type="entry name" value="NAD kinase/diacylglycerol kinase-like"/>
    <property type="match status" value="1"/>
</dbReference>
<accession>A0A2C9KTN0</accession>
<dbReference type="STRING" id="6526.A0A2C9KTN0"/>
<evidence type="ECO:0000256" key="1">
    <source>
        <dbReference type="ARBA" id="ARBA00010995"/>
    </source>
</evidence>
<proteinExistence type="inferred from homology"/>
<dbReference type="AlphaFoldDB" id="A0A2C9KTN0"/>
<organism evidence="7 8">
    <name type="scientific">Biomphalaria glabrata</name>
    <name type="common">Bloodfluke planorb</name>
    <name type="synonym">Freshwater snail</name>
    <dbReference type="NCBI Taxonomy" id="6526"/>
    <lineage>
        <taxon>Eukaryota</taxon>
        <taxon>Metazoa</taxon>
        <taxon>Spiralia</taxon>
        <taxon>Lophotrochozoa</taxon>
        <taxon>Mollusca</taxon>
        <taxon>Gastropoda</taxon>
        <taxon>Heterobranchia</taxon>
        <taxon>Euthyneura</taxon>
        <taxon>Panpulmonata</taxon>
        <taxon>Hygrophila</taxon>
        <taxon>Lymnaeoidea</taxon>
        <taxon>Planorbidae</taxon>
        <taxon>Biomphalaria</taxon>
    </lineage>
</organism>
<dbReference type="HAMAP" id="MF_00361">
    <property type="entry name" value="NAD_kinase"/>
    <property type="match status" value="1"/>
</dbReference>
<evidence type="ECO:0000256" key="2">
    <source>
        <dbReference type="ARBA" id="ARBA00012120"/>
    </source>
</evidence>
<evidence type="ECO:0000256" key="5">
    <source>
        <dbReference type="ARBA" id="ARBA00022857"/>
    </source>
</evidence>
<dbReference type="Pfam" id="PF20143">
    <property type="entry name" value="NAD_kinase_C"/>
    <property type="match status" value="1"/>
</dbReference>
<evidence type="ECO:0000256" key="4">
    <source>
        <dbReference type="ARBA" id="ARBA00022777"/>
    </source>
</evidence>
<keyword evidence="4" id="KW-0418">Kinase</keyword>